<feature type="coiled-coil region" evidence="3">
    <location>
        <begin position="417"/>
        <end position="471"/>
    </location>
</feature>
<sequence>MTSWKFDRVWRGTVTAGLLAAGLVLGGCSATESQQTDEMSLGSSKTISQSATKPVPATASPEASARSEIARHFDKLVVKVASFKDAQPSGVAVSESGRVFVSFPYWSAKPELGLAEVFPDGTTRPYPTVGWNCWDGQPGPSALHTLVSAEAIAIDDLDYLWVLDSGNPQAGDGIVTAGPKLVRIDLTDNSIAQVFYLDHKRQLGPTSFLSDFRVDIEKRVAYLADAGSGAIVVYDLSRRWAASRLVGDPSTAPVPGTEFTADATRAAGAGRLGVWGLELSNDREWLYYQPLGSRELYRVPTAALLNTELGDQEVKLQVETLGNLGTAVDGLWFDTDERLYAAGLENHAIIVREPHGQVETVVAGPELRWPDSLTIAADGYLYFTTSMRHLSSPYSTQATRHEPYALMRVSVEKVQQAVKAAIRAEEARERAAEARASAERKRREAELARRAADTQRQVAEQAARKVEVQAEAVYEAHALRSQASQSVATVARHERRAAEQARFKVREAELRATSAREATDVAERLMRLARARAEEALVLRDRALAAQVDVELAEAEVRAAQVALKEAELVFQESERQLGLAERALAATGLQALQTWAAAKKADQTADAVNEDLYSAQAAAEVARRIAEQATQQAVAAEFAETPGVIQQTGTASVPTD</sequence>
<dbReference type="KEGG" id="mcad:Pan265_21680"/>
<feature type="region of interest" description="Disordered" evidence="4">
    <location>
        <begin position="34"/>
        <end position="64"/>
    </location>
</feature>
<proteinExistence type="predicted"/>
<evidence type="ECO:0000313" key="5">
    <source>
        <dbReference type="EMBL" id="QDU72304.1"/>
    </source>
</evidence>
<protein>
    <submittedName>
        <fullName evidence="5">Major royal jelly protein</fullName>
    </submittedName>
</protein>
<gene>
    <name evidence="5" type="ORF">Pan265_21680</name>
</gene>
<evidence type="ECO:0000313" key="6">
    <source>
        <dbReference type="Proteomes" id="UP000320386"/>
    </source>
</evidence>
<evidence type="ECO:0000256" key="3">
    <source>
        <dbReference type="SAM" id="Coils"/>
    </source>
</evidence>
<dbReference type="SUPFAM" id="SSF101898">
    <property type="entry name" value="NHL repeat"/>
    <property type="match status" value="1"/>
</dbReference>
<dbReference type="GO" id="GO:0005576">
    <property type="term" value="C:extracellular region"/>
    <property type="evidence" value="ECO:0007669"/>
    <property type="project" value="UniProtKB-SubCell"/>
</dbReference>
<keyword evidence="6" id="KW-1185">Reference proteome</keyword>
<name>A0A518BZB0_9BACT</name>
<dbReference type="Gene3D" id="2.120.10.30">
    <property type="entry name" value="TolB, C-terminal domain"/>
    <property type="match status" value="1"/>
</dbReference>
<keyword evidence="2" id="KW-0964">Secreted</keyword>
<dbReference type="Pfam" id="PF03022">
    <property type="entry name" value="MRJP"/>
    <property type="match status" value="1"/>
</dbReference>
<keyword evidence="3" id="KW-0175">Coiled coil</keyword>
<feature type="compositionally biased region" description="Polar residues" evidence="4">
    <location>
        <begin position="34"/>
        <end position="52"/>
    </location>
</feature>
<evidence type="ECO:0000256" key="4">
    <source>
        <dbReference type="SAM" id="MobiDB-lite"/>
    </source>
</evidence>
<evidence type="ECO:0000256" key="2">
    <source>
        <dbReference type="ARBA" id="ARBA00022525"/>
    </source>
</evidence>
<dbReference type="InterPro" id="IPR017996">
    <property type="entry name" value="MRJP/yellow-related"/>
</dbReference>
<dbReference type="PANTHER" id="PTHR10009">
    <property type="entry name" value="PROTEIN YELLOW-RELATED"/>
    <property type="match status" value="1"/>
</dbReference>
<reference evidence="5 6" key="1">
    <citation type="submission" date="2019-02" db="EMBL/GenBank/DDBJ databases">
        <title>Deep-cultivation of Planctomycetes and their phenomic and genomic characterization uncovers novel biology.</title>
        <authorList>
            <person name="Wiegand S."/>
            <person name="Jogler M."/>
            <person name="Boedeker C."/>
            <person name="Pinto D."/>
            <person name="Vollmers J."/>
            <person name="Rivas-Marin E."/>
            <person name="Kohn T."/>
            <person name="Peeters S.H."/>
            <person name="Heuer A."/>
            <person name="Rast P."/>
            <person name="Oberbeckmann S."/>
            <person name="Bunk B."/>
            <person name="Jeske O."/>
            <person name="Meyerdierks A."/>
            <person name="Storesund J.E."/>
            <person name="Kallscheuer N."/>
            <person name="Luecker S."/>
            <person name="Lage O.M."/>
            <person name="Pohl T."/>
            <person name="Merkel B.J."/>
            <person name="Hornburger P."/>
            <person name="Mueller R.-W."/>
            <person name="Bruemmer F."/>
            <person name="Labrenz M."/>
            <person name="Spormann A.M."/>
            <person name="Op den Camp H."/>
            <person name="Overmann J."/>
            <person name="Amann R."/>
            <person name="Jetten M.S.M."/>
            <person name="Mascher T."/>
            <person name="Medema M.H."/>
            <person name="Devos D.P."/>
            <person name="Kaster A.-K."/>
            <person name="Ovreas L."/>
            <person name="Rohde M."/>
            <person name="Galperin M.Y."/>
            <person name="Jogler C."/>
        </authorList>
    </citation>
    <scope>NUCLEOTIDE SEQUENCE [LARGE SCALE GENOMIC DNA]</scope>
    <source>
        <strain evidence="5 6">Pan265</strain>
    </source>
</reference>
<dbReference type="Proteomes" id="UP000320386">
    <property type="component" value="Chromosome"/>
</dbReference>
<dbReference type="AlphaFoldDB" id="A0A518BZB0"/>
<dbReference type="OrthoDB" id="9797664at2"/>
<accession>A0A518BZB0</accession>
<organism evidence="5 6">
    <name type="scientific">Mucisphaera calidilacus</name>
    <dbReference type="NCBI Taxonomy" id="2527982"/>
    <lineage>
        <taxon>Bacteria</taxon>
        <taxon>Pseudomonadati</taxon>
        <taxon>Planctomycetota</taxon>
        <taxon>Phycisphaerae</taxon>
        <taxon>Phycisphaerales</taxon>
        <taxon>Phycisphaeraceae</taxon>
        <taxon>Mucisphaera</taxon>
    </lineage>
</organism>
<evidence type="ECO:0000256" key="1">
    <source>
        <dbReference type="ARBA" id="ARBA00004613"/>
    </source>
</evidence>
<dbReference type="InterPro" id="IPR011042">
    <property type="entry name" value="6-blade_b-propeller_TolB-like"/>
</dbReference>
<dbReference type="EMBL" id="CP036280">
    <property type="protein sequence ID" value="QDU72304.1"/>
    <property type="molecule type" value="Genomic_DNA"/>
</dbReference>
<dbReference type="PANTHER" id="PTHR10009:SF18">
    <property type="entry name" value="PROTEIN YELLOW-LIKE PROTEIN"/>
    <property type="match status" value="1"/>
</dbReference>
<dbReference type="PROSITE" id="PS51257">
    <property type="entry name" value="PROKAR_LIPOPROTEIN"/>
    <property type="match status" value="1"/>
</dbReference>
<feature type="coiled-coil region" evidence="3">
    <location>
        <begin position="550"/>
        <end position="584"/>
    </location>
</feature>
<comment type="subcellular location">
    <subcellularLocation>
        <location evidence="1">Secreted</location>
    </subcellularLocation>
</comment>
<dbReference type="RefSeq" id="WP_145446478.1">
    <property type="nucleotide sequence ID" value="NZ_CP036280.1"/>
</dbReference>